<evidence type="ECO:0000313" key="6">
    <source>
        <dbReference type="Proteomes" id="UP000582213"/>
    </source>
</evidence>
<dbReference type="GeneID" id="42800236"/>
<dbReference type="SUPFAM" id="SSF53056">
    <property type="entry name" value="beta-carbonic anhydrase, cab"/>
    <property type="match status" value="1"/>
</dbReference>
<dbReference type="RefSeq" id="WP_156013889.1">
    <property type="nucleotide sequence ID" value="NZ_CP045484.1"/>
</dbReference>
<comment type="similarity">
    <text evidence="1">Belongs to the beta-class carbonic anhydrase family.</text>
</comment>
<dbReference type="Gene3D" id="3.40.1050.10">
    <property type="entry name" value="Carbonic anhydrase"/>
    <property type="match status" value="1"/>
</dbReference>
<keyword evidence="2" id="KW-0479">Metal-binding</keyword>
<accession>A0A650CER1</accession>
<feature type="binding site" evidence="2">
    <location>
        <position position="8"/>
    </location>
    <ligand>
        <name>Zn(2+)</name>
        <dbReference type="ChEBI" id="CHEBI:29105"/>
    </ligand>
</feature>
<dbReference type="AlphaFoldDB" id="A0A650CER1"/>
<dbReference type="Pfam" id="PF00484">
    <property type="entry name" value="Pro_CA"/>
    <property type="match status" value="1"/>
</dbReference>
<keyword evidence="5" id="KW-1185">Reference proteome</keyword>
<dbReference type="EMBL" id="CP045484">
    <property type="protein sequence ID" value="QGR16331.1"/>
    <property type="molecule type" value="Genomic_DNA"/>
</dbReference>
<dbReference type="OrthoDB" id="24878at2157"/>
<reference evidence="4 5" key="1">
    <citation type="submission" date="2019-10" db="EMBL/GenBank/DDBJ databases">
        <title>Genome Sequences from Six Type Strain Members of the Archaeal Family Sulfolobaceae: Acidianus ambivalens, Acidianus infernus, Metallosphaera prunae, Stygiolobus azoricus, Sulfolobus metallicus, and Sulfurisphaera ohwakuensis.</title>
        <authorList>
            <person name="Counts J.A."/>
            <person name="Kelly R.M."/>
        </authorList>
    </citation>
    <scope>NUCLEOTIDE SEQUENCE [LARGE SCALE GENOMIC DNA]</scope>
    <source>
        <strain evidence="4 5">TA-1</strain>
    </source>
</reference>
<evidence type="ECO:0000256" key="2">
    <source>
        <dbReference type="PIRSR" id="PIRSR601765-2"/>
    </source>
</evidence>
<gene>
    <name evidence="4" type="ORF">D1869_03280</name>
    <name evidence="3" type="ORF">HNQ62_002176</name>
</gene>
<name>A0A650CER1_SULOH</name>
<dbReference type="InterPro" id="IPR036874">
    <property type="entry name" value="Carbonic_anhydrase_sf"/>
</dbReference>
<sequence>MVKVIISCMDYRLTEEIQKRADNNTLIFRNAGANVNEFINRLKEIKPDEIIYLPHTDCAAMKLVFNVIKNNDKVNEEAENKLVKQFRKVKFETLEELERINASINEEMLKQITNNIKTELIDVSKLKWPNRITKVYFYLPNMRAKEVGAYILQSSSLSDVSADIYIAKEKLGFKEIYDCSSGNCKQI</sequence>
<feature type="binding site" evidence="2">
    <location>
        <position position="58"/>
    </location>
    <ligand>
        <name>Zn(2+)</name>
        <dbReference type="ChEBI" id="CHEBI:29105"/>
    </ligand>
</feature>
<protein>
    <submittedName>
        <fullName evidence="4">Carbonic anhydrase</fullName>
    </submittedName>
</protein>
<dbReference type="InterPro" id="IPR001765">
    <property type="entry name" value="Carbonic_anhydrase"/>
</dbReference>
<dbReference type="Proteomes" id="UP000427373">
    <property type="component" value="Chromosome"/>
</dbReference>
<dbReference type="GO" id="GO:0004089">
    <property type="term" value="F:carbonate dehydratase activity"/>
    <property type="evidence" value="ECO:0007669"/>
    <property type="project" value="InterPro"/>
</dbReference>
<feature type="binding site" evidence="2">
    <location>
        <position position="55"/>
    </location>
    <ligand>
        <name>Zn(2+)</name>
        <dbReference type="ChEBI" id="CHEBI:29105"/>
    </ligand>
</feature>
<reference evidence="3 6" key="2">
    <citation type="submission" date="2020-08" db="EMBL/GenBank/DDBJ databases">
        <title>Genomic Encyclopedia of Type Strains, Phase IV (KMG-IV): sequencing the most valuable type-strain genomes for metagenomic binning, comparative biology and taxonomic classification.</title>
        <authorList>
            <person name="Goeker M."/>
        </authorList>
    </citation>
    <scope>NUCLEOTIDE SEQUENCE [LARGE SCALE GENOMIC DNA]</scope>
    <source>
        <strain evidence="3 6">DSM 12421</strain>
    </source>
</reference>
<dbReference type="EMBL" id="JACHFY010000015">
    <property type="protein sequence ID" value="MBB5254402.1"/>
    <property type="molecule type" value="Genomic_DNA"/>
</dbReference>
<organism evidence="4 5">
    <name type="scientific">Sulfurisphaera ohwakuensis</name>
    <dbReference type="NCBI Taxonomy" id="69656"/>
    <lineage>
        <taxon>Archaea</taxon>
        <taxon>Thermoproteota</taxon>
        <taxon>Thermoprotei</taxon>
        <taxon>Sulfolobales</taxon>
        <taxon>Sulfolobaceae</taxon>
        <taxon>Sulfurisphaera</taxon>
    </lineage>
</organism>
<evidence type="ECO:0000313" key="3">
    <source>
        <dbReference type="EMBL" id="MBB5254402.1"/>
    </source>
</evidence>
<evidence type="ECO:0000313" key="4">
    <source>
        <dbReference type="EMBL" id="QGR16331.1"/>
    </source>
</evidence>
<keyword evidence="2" id="KW-0862">Zinc</keyword>
<comment type="cofactor">
    <cofactor evidence="2">
        <name>Zn(2+)</name>
        <dbReference type="ChEBI" id="CHEBI:29105"/>
    </cofactor>
    <text evidence="2">Binds 1 zinc ion per subunit.</text>
</comment>
<dbReference type="KEGG" id="soh:D1869_03280"/>
<proteinExistence type="inferred from homology"/>
<dbReference type="Proteomes" id="UP000582213">
    <property type="component" value="Unassembled WGS sequence"/>
</dbReference>
<dbReference type="GO" id="GO:0008270">
    <property type="term" value="F:zinc ion binding"/>
    <property type="evidence" value="ECO:0007669"/>
    <property type="project" value="InterPro"/>
</dbReference>
<evidence type="ECO:0000256" key="1">
    <source>
        <dbReference type="ARBA" id="ARBA00006217"/>
    </source>
</evidence>
<evidence type="ECO:0000313" key="5">
    <source>
        <dbReference type="Proteomes" id="UP000427373"/>
    </source>
</evidence>